<evidence type="ECO:0000256" key="6">
    <source>
        <dbReference type="ARBA" id="ARBA00023136"/>
    </source>
</evidence>
<sequence>MSNARRSDLVKYLLALVLCGSNGIVAAYIDLPSDQVPLLRALIGFVTLAAVLLVRNRGTQGLAARSHPREVPYLLASGAALGTGWILLFRSYQMIGVGVTTLIYYLGPVLVMALSPVLFGNRLNRHKVLGFAVVAAGAFLIGSDSLASNPSVPGLLLASLTTLCYALMVVCAKRVSHIHGLENATIQLGGSLAAVAVLFVASGDALVAIPASSVVPVLVIGLVNTAVELYAYYTAIDALPVQSVAVLGYLEPLSAVVLSALVLGEPFGLARVVGTACILGGAVWCELVGNRHDAASAGEKDAELARAGRIHARRARTGRPDARRRPAVSATQVRGA</sequence>
<dbReference type="RefSeq" id="WP_330958432.1">
    <property type="nucleotide sequence ID" value="NZ_JAZGJQ010000007.1"/>
</dbReference>
<protein>
    <submittedName>
        <fullName evidence="10">DMT family transporter</fullName>
    </submittedName>
</protein>
<reference evidence="10 11" key="1">
    <citation type="submission" date="2024-01" db="EMBL/GenBank/DDBJ databases">
        <title>Description of Olsenella sp. nov., isolated from pig feces.</title>
        <authorList>
            <person name="Chang Y.-H."/>
        </authorList>
    </citation>
    <scope>NUCLEOTIDE SEQUENCE [LARGE SCALE GENOMIC DNA]</scope>
    <source>
        <strain evidence="10 11">YH-ols2223</strain>
    </source>
</reference>
<feature type="domain" description="EamA" evidence="9">
    <location>
        <begin position="153"/>
        <end position="283"/>
    </location>
</feature>
<name>A0ABU7RAP3_9ACTN</name>
<keyword evidence="5 8" id="KW-1133">Transmembrane helix</keyword>
<feature type="region of interest" description="Disordered" evidence="7">
    <location>
        <begin position="313"/>
        <end position="336"/>
    </location>
</feature>
<evidence type="ECO:0000313" key="10">
    <source>
        <dbReference type="EMBL" id="MEE6147663.1"/>
    </source>
</evidence>
<evidence type="ECO:0000256" key="5">
    <source>
        <dbReference type="ARBA" id="ARBA00022989"/>
    </source>
</evidence>
<evidence type="ECO:0000256" key="2">
    <source>
        <dbReference type="ARBA" id="ARBA00007362"/>
    </source>
</evidence>
<feature type="transmembrane region" description="Helical" evidence="8">
    <location>
        <begin position="12"/>
        <end position="29"/>
    </location>
</feature>
<accession>A0ABU7RAP3</accession>
<dbReference type="Pfam" id="PF00892">
    <property type="entry name" value="EamA"/>
    <property type="match status" value="2"/>
</dbReference>
<dbReference type="EMBL" id="JAZGJQ010000007">
    <property type="protein sequence ID" value="MEE6147663.1"/>
    <property type="molecule type" value="Genomic_DNA"/>
</dbReference>
<feature type="transmembrane region" description="Helical" evidence="8">
    <location>
        <begin position="102"/>
        <end position="121"/>
    </location>
</feature>
<feature type="transmembrane region" description="Helical" evidence="8">
    <location>
        <begin position="128"/>
        <end position="146"/>
    </location>
</feature>
<feature type="domain" description="EamA" evidence="9">
    <location>
        <begin position="13"/>
        <end position="141"/>
    </location>
</feature>
<keyword evidence="3" id="KW-1003">Cell membrane</keyword>
<feature type="transmembrane region" description="Helical" evidence="8">
    <location>
        <begin position="207"/>
        <end position="232"/>
    </location>
</feature>
<comment type="subcellular location">
    <subcellularLocation>
        <location evidence="1">Cell membrane</location>
        <topology evidence="1">Multi-pass membrane protein</topology>
    </subcellularLocation>
</comment>
<dbReference type="PANTHER" id="PTHR42920">
    <property type="entry name" value="OS03G0707200 PROTEIN-RELATED"/>
    <property type="match status" value="1"/>
</dbReference>
<evidence type="ECO:0000256" key="7">
    <source>
        <dbReference type="SAM" id="MobiDB-lite"/>
    </source>
</evidence>
<feature type="transmembrane region" description="Helical" evidence="8">
    <location>
        <begin position="152"/>
        <end position="172"/>
    </location>
</feature>
<dbReference type="InterPro" id="IPR000620">
    <property type="entry name" value="EamA_dom"/>
</dbReference>
<evidence type="ECO:0000259" key="9">
    <source>
        <dbReference type="Pfam" id="PF00892"/>
    </source>
</evidence>
<dbReference type="PANTHER" id="PTHR42920:SF5">
    <property type="entry name" value="EAMA DOMAIN-CONTAINING PROTEIN"/>
    <property type="match status" value="1"/>
</dbReference>
<comment type="similarity">
    <text evidence="2">Belongs to the EamA transporter family.</text>
</comment>
<evidence type="ECO:0000256" key="8">
    <source>
        <dbReference type="SAM" id="Phobius"/>
    </source>
</evidence>
<dbReference type="Proteomes" id="UP001332931">
    <property type="component" value="Unassembled WGS sequence"/>
</dbReference>
<feature type="transmembrane region" description="Helical" evidence="8">
    <location>
        <begin position="73"/>
        <end position="90"/>
    </location>
</feature>
<feature type="transmembrane region" description="Helical" evidence="8">
    <location>
        <begin position="35"/>
        <end position="53"/>
    </location>
</feature>
<evidence type="ECO:0000256" key="1">
    <source>
        <dbReference type="ARBA" id="ARBA00004651"/>
    </source>
</evidence>
<dbReference type="SUPFAM" id="SSF103481">
    <property type="entry name" value="Multidrug resistance efflux transporter EmrE"/>
    <property type="match status" value="2"/>
</dbReference>
<keyword evidence="4 8" id="KW-0812">Transmembrane</keyword>
<evidence type="ECO:0000313" key="11">
    <source>
        <dbReference type="Proteomes" id="UP001332931"/>
    </source>
</evidence>
<evidence type="ECO:0000256" key="3">
    <source>
        <dbReference type="ARBA" id="ARBA00022475"/>
    </source>
</evidence>
<comment type="caution">
    <text evidence="10">The sequence shown here is derived from an EMBL/GenBank/DDBJ whole genome shotgun (WGS) entry which is preliminary data.</text>
</comment>
<gene>
    <name evidence="10" type="ORF">VXJ25_06680</name>
</gene>
<dbReference type="InterPro" id="IPR037185">
    <property type="entry name" value="EmrE-like"/>
</dbReference>
<organism evidence="10 11">
    <name type="scientific">Olsenella absiana</name>
    <dbReference type="NCBI Taxonomy" id="3115222"/>
    <lineage>
        <taxon>Bacteria</taxon>
        <taxon>Bacillati</taxon>
        <taxon>Actinomycetota</taxon>
        <taxon>Coriobacteriia</taxon>
        <taxon>Coriobacteriales</taxon>
        <taxon>Atopobiaceae</taxon>
        <taxon>Olsenella</taxon>
    </lineage>
</organism>
<evidence type="ECO:0000256" key="4">
    <source>
        <dbReference type="ARBA" id="ARBA00022692"/>
    </source>
</evidence>
<keyword evidence="11" id="KW-1185">Reference proteome</keyword>
<keyword evidence="6 8" id="KW-0472">Membrane</keyword>
<dbReference type="Gene3D" id="1.10.3730.20">
    <property type="match status" value="1"/>
</dbReference>
<proteinExistence type="inferred from homology"/>
<dbReference type="InterPro" id="IPR051258">
    <property type="entry name" value="Diverse_Substrate_Transporter"/>
</dbReference>
<feature type="transmembrane region" description="Helical" evidence="8">
    <location>
        <begin position="184"/>
        <end position="201"/>
    </location>
</feature>